<evidence type="ECO:0000256" key="7">
    <source>
        <dbReference type="HAMAP-Rule" id="MF_02065"/>
    </source>
</evidence>
<name>A0A5M8NWW1_9BACT</name>
<keyword evidence="1 7" id="KW-1003">Cell membrane</keyword>
<dbReference type="EC" id="4.2.2.29" evidence="7"/>
<dbReference type="PANTHER" id="PTHR30518:SF2">
    <property type="entry name" value="ENDOLYTIC MUREIN TRANSGLYCOSYLASE"/>
    <property type="match status" value="1"/>
</dbReference>
<dbReference type="AlphaFoldDB" id="A0A5M8NWW1"/>
<dbReference type="GO" id="GO:0008932">
    <property type="term" value="F:lytic endotransglycosylase activity"/>
    <property type="evidence" value="ECO:0007669"/>
    <property type="project" value="UniProtKB-UniRule"/>
</dbReference>
<comment type="catalytic activity">
    <reaction evidence="7">
        <text>a peptidoglycan chain = a peptidoglycan chain with N-acetyl-1,6-anhydromuramyl-[peptide] at the reducing end + a peptidoglycan chain with N-acetylglucosamine at the non-reducing end.</text>
        <dbReference type="EC" id="4.2.2.29"/>
    </reaction>
</comment>
<evidence type="ECO:0000313" key="9">
    <source>
        <dbReference type="Proteomes" id="UP000324575"/>
    </source>
</evidence>
<comment type="function">
    <text evidence="7">Functions as a peptidoglycan terminase that cleaves nascent peptidoglycan strands endolytically to terminate their elongation.</text>
</comment>
<gene>
    <name evidence="7" type="primary">mltG</name>
    <name evidence="8" type="ORF">EZS26_004025</name>
</gene>
<evidence type="ECO:0000256" key="4">
    <source>
        <dbReference type="ARBA" id="ARBA00023136"/>
    </source>
</evidence>
<dbReference type="GO" id="GO:0005886">
    <property type="term" value="C:plasma membrane"/>
    <property type="evidence" value="ECO:0007669"/>
    <property type="project" value="UniProtKB-SubCell"/>
</dbReference>
<keyword evidence="4 7" id="KW-0472">Membrane</keyword>
<reference evidence="8 9" key="1">
    <citation type="submission" date="2019-03" db="EMBL/GenBank/DDBJ databases">
        <title>Single cell metagenomics reveals metabolic interactions within the superorganism composed of flagellate Streblomastix strix and complex community of Bacteroidetes bacteria on its surface.</title>
        <authorList>
            <person name="Treitli S.C."/>
            <person name="Kolisko M."/>
            <person name="Husnik F."/>
            <person name="Keeling P."/>
            <person name="Hampl V."/>
        </authorList>
    </citation>
    <scope>NUCLEOTIDE SEQUENCE [LARGE SCALE GENOMIC DNA]</scope>
    <source>
        <strain evidence="8">St1</strain>
    </source>
</reference>
<comment type="subcellular location">
    <subcellularLocation>
        <location evidence="7">Cell membrane</location>
        <topology evidence="7">Single-pass membrane protein</topology>
    </subcellularLocation>
</comment>
<evidence type="ECO:0000256" key="2">
    <source>
        <dbReference type="ARBA" id="ARBA00022692"/>
    </source>
</evidence>
<dbReference type="Proteomes" id="UP000324575">
    <property type="component" value="Unassembled WGS sequence"/>
</dbReference>
<evidence type="ECO:0000256" key="5">
    <source>
        <dbReference type="ARBA" id="ARBA00023239"/>
    </source>
</evidence>
<dbReference type="GO" id="GO:0071555">
    <property type="term" value="P:cell wall organization"/>
    <property type="evidence" value="ECO:0007669"/>
    <property type="project" value="UniProtKB-KW"/>
</dbReference>
<evidence type="ECO:0000256" key="3">
    <source>
        <dbReference type="ARBA" id="ARBA00022989"/>
    </source>
</evidence>
<dbReference type="NCBIfam" id="TIGR00247">
    <property type="entry name" value="endolytic transglycosylase MltG"/>
    <property type="match status" value="1"/>
</dbReference>
<comment type="similarity">
    <text evidence="7">Belongs to the transglycosylase MltG family.</text>
</comment>
<dbReference type="EMBL" id="SNRX01000216">
    <property type="protein sequence ID" value="KAA6299834.1"/>
    <property type="molecule type" value="Genomic_DNA"/>
</dbReference>
<keyword evidence="6 7" id="KW-0961">Cell wall biogenesis/degradation</keyword>
<dbReference type="InterPro" id="IPR003770">
    <property type="entry name" value="MLTG-like"/>
</dbReference>
<evidence type="ECO:0000256" key="6">
    <source>
        <dbReference type="ARBA" id="ARBA00023316"/>
    </source>
</evidence>
<keyword evidence="2 7" id="KW-0812">Transmembrane</keyword>
<dbReference type="CDD" id="cd08010">
    <property type="entry name" value="MltG_like"/>
    <property type="match status" value="1"/>
</dbReference>
<dbReference type="PANTHER" id="PTHR30518">
    <property type="entry name" value="ENDOLYTIC MUREIN TRANSGLYCOSYLASE"/>
    <property type="match status" value="1"/>
</dbReference>
<organism evidence="8 9">
    <name type="scientific">Candidatus Ordinivivax streblomastigis</name>
    <dbReference type="NCBI Taxonomy" id="2540710"/>
    <lineage>
        <taxon>Bacteria</taxon>
        <taxon>Pseudomonadati</taxon>
        <taxon>Bacteroidota</taxon>
        <taxon>Bacteroidia</taxon>
        <taxon>Bacteroidales</taxon>
        <taxon>Candidatus Ordinivivax</taxon>
    </lineage>
</organism>
<protein>
    <recommendedName>
        <fullName evidence="7">Endolytic murein transglycosylase</fullName>
        <ecNumber evidence="7">4.2.2.29</ecNumber>
    </recommendedName>
    <alternativeName>
        <fullName evidence="7">Peptidoglycan lytic transglycosylase</fullName>
    </alternativeName>
    <alternativeName>
        <fullName evidence="7">Peptidoglycan polymerization terminase</fullName>
    </alternativeName>
</protein>
<dbReference type="Pfam" id="PF02618">
    <property type="entry name" value="YceG"/>
    <property type="match status" value="1"/>
</dbReference>
<comment type="caution">
    <text evidence="8">The sequence shown here is derived from an EMBL/GenBank/DDBJ whole genome shotgun (WGS) entry which is preliminary data.</text>
</comment>
<proteinExistence type="inferred from homology"/>
<dbReference type="HAMAP" id="MF_02065">
    <property type="entry name" value="MltG"/>
    <property type="match status" value="1"/>
</dbReference>
<keyword evidence="3 7" id="KW-1133">Transmembrane helix</keyword>
<accession>A0A5M8NWW1</accession>
<feature type="site" description="Important for catalytic activity" evidence="7">
    <location>
        <position position="220"/>
    </location>
</feature>
<evidence type="ECO:0000313" key="8">
    <source>
        <dbReference type="EMBL" id="KAA6299834.1"/>
    </source>
</evidence>
<sequence length="343" mass="39590">MYKKFFKIAVTLFLILVAALVSFLGVVYYTVQSHAFAIQQTTYIYVDEPKDYAKLLEQLQSKGQLKNTVLFNTLAKQKKYPQNMKTGRFAITPQTSYLQAVYLLRGGRQTPVKLTFNNIRLKSDFVRRIGEQLMLNPDDLRMRLNDENIAASYGFDTTTFLTMFIPNTYEMYWNLPVDKFLERMKKEYTHFWSKERLAKAEALHLSPSEIAILASIVEEETNARAEYPVVAGLYLNRLKKGMLLQADPTVKFAVGDVTLRRILHAHLQVESPYNTYIHRGLPPGPIRIPSITVLDAVLNYREHDYIYMCAKEDFSGTHNFAVTFSEHTRNAQKYQRALNTLGL</sequence>
<evidence type="ECO:0000256" key="1">
    <source>
        <dbReference type="ARBA" id="ARBA00022475"/>
    </source>
</evidence>
<dbReference type="GO" id="GO:0009252">
    <property type="term" value="P:peptidoglycan biosynthetic process"/>
    <property type="evidence" value="ECO:0007669"/>
    <property type="project" value="UniProtKB-UniRule"/>
</dbReference>
<dbReference type="Gene3D" id="3.30.160.60">
    <property type="entry name" value="Classic Zinc Finger"/>
    <property type="match status" value="1"/>
</dbReference>
<feature type="transmembrane region" description="Helical" evidence="7">
    <location>
        <begin position="12"/>
        <end position="31"/>
    </location>
</feature>
<keyword evidence="5 7" id="KW-0456">Lyase</keyword>